<organism evidence="2 3">
    <name type="scientific">Corchorus olitorius</name>
    <dbReference type="NCBI Taxonomy" id="93759"/>
    <lineage>
        <taxon>Eukaryota</taxon>
        <taxon>Viridiplantae</taxon>
        <taxon>Streptophyta</taxon>
        <taxon>Embryophyta</taxon>
        <taxon>Tracheophyta</taxon>
        <taxon>Spermatophyta</taxon>
        <taxon>Magnoliopsida</taxon>
        <taxon>eudicotyledons</taxon>
        <taxon>Gunneridae</taxon>
        <taxon>Pentapetalae</taxon>
        <taxon>rosids</taxon>
        <taxon>malvids</taxon>
        <taxon>Malvales</taxon>
        <taxon>Malvaceae</taxon>
        <taxon>Grewioideae</taxon>
        <taxon>Apeibeae</taxon>
        <taxon>Corchorus</taxon>
    </lineage>
</organism>
<protein>
    <submittedName>
        <fullName evidence="2">Transcription factor MYB46</fullName>
    </submittedName>
</protein>
<sequence length="109" mass="10904">MDGAGGRGIEASEKVVALSSSSVPASAGGFSGGIVNRGFGGGKRSGSGPDTEEGGGKSCVSGIQGVIFGFKGKLEFLKLNCEGGDNLGRNLSNHIIRDCLGFRRHSCGG</sequence>
<evidence type="ECO:0000313" key="3">
    <source>
        <dbReference type="Proteomes" id="UP000187203"/>
    </source>
</evidence>
<evidence type="ECO:0000256" key="1">
    <source>
        <dbReference type="SAM" id="MobiDB-lite"/>
    </source>
</evidence>
<accession>A0A1R3KIJ4</accession>
<name>A0A1R3KIJ4_9ROSI</name>
<dbReference type="EMBL" id="AWUE01013460">
    <property type="protein sequence ID" value="OMP06910.1"/>
    <property type="molecule type" value="Genomic_DNA"/>
</dbReference>
<proteinExistence type="predicted"/>
<dbReference type="Proteomes" id="UP000187203">
    <property type="component" value="Unassembled WGS sequence"/>
</dbReference>
<reference evidence="3" key="1">
    <citation type="submission" date="2013-09" db="EMBL/GenBank/DDBJ databases">
        <title>Corchorus olitorius genome sequencing.</title>
        <authorList>
            <person name="Alam M."/>
            <person name="Haque M.S."/>
            <person name="Islam M.S."/>
            <person name="Emdad E.M."/>
            <person name="Islam M.M."/>
            <person name="Ahmed B."/>
            <person name="Halim A."/>
            <person name="Hossen Q.M.M."/>
            <person name="Hossain M.Z."/>
            <person name="Ahmed R."/>
            <person name="Khan M.M."/>
            <person name="Islam R."/>
            <person name="Rashid M.M."/>
            <person name="Khan S.A."/>
            <person name="Rahman M.S."/>
            <person name="Alam M."/>
            <person name="Yahiya A.S."/>
            <person name="Khan M.S."/>
            <person name="Azam M.S."/>
            <person name="Haque T."/>
            <person name="Lashkar M.Z.H."/>
            <person name="Akhand A.I."/>
            <person name="Morshed G."/>
            <person name="Roy S."/>
            <person name="Uddin K.S."/>
            <person name="Rabeya T."/>
            <person name="Hossain A.S."/>
            <person name="Chowdhury A."/>
            <person name="Snigdha A.R."/>
            <person name="Mortoza M.S."/>
            <person name="Matin S.A."/>
            <person name="Hoque S.M.E."/>
            <person name="Islam M.K."/>
            <person name="Roy D.K."/>
            <person name="Haider R."/>
            <person name="Moosa M.M."/>
            <person name="Elias S.M."/>
            <person name="Hasan A.M."/>
            <person name="Jahan S."/>
            <person name="Shafiuddin M."/>
            <person name="Mahmood N."/>
            <person name="Shommy N.S."/>
        </authorList>
    </citation>
    <scope>NUCLEOTIDE SEQUENCE [LARGE SCALE GENOMIC DNA]</scope>
    <source>
        <strain evidence="3">cv. O-4</strain>
    </source>
</reference>
<feature type="region of interest" description="Disordered" evidence="1">
    <location>
        <begin position="22"/>
        <end position="57"/>
    </location>
</feature>
<comment type="caution">
    <text evidence="2">The sequence shown here is derived from an EMBL/GenBank/DDBJ whole genome shotgun (WGS) entry which is preliminary data.</text>
</comment>
<keyword evidence="3" id="KW-1185">Reference proteome</keyword>
<gene>
    <name evidence="2" type="ORF">COLO4_07802</name>
</gene>
<evidence type="ECO:0000313" key="2">
    <source>
        <dbReference type="EMBL" id="OMP06910.1"/>
    </source>
</evidence>
<dbReference type="AlphaFoldDB" id="A0A1R3KIJ4"/>